<dbReference type="GO" id="GO:0008865">
    <property type="term" value="F:fructokinase activity"/>
    <property type="evidence" value="ECO:0007669"/>
    <property type="project" value="TreeGrafter"/>
</dbReference>
<dbReference type="PROSITE" id="PS00378">
    <property type="entry name" value="HEXOKINASE_1"/>
    <property type="match status" value="1"/>
</dbReference>
<evidence type="ECO:0000256" key="6">
    <source>
        <dbReference type="ARBA" id="ARBA00022777"/>
    </source>
</evidence>
<protein>
    <recommendedName>
        <fullName evidence="14">Phosphotransferase</fullName>
        <ecNumber evidence="14">2.7.1.-</ecNumber>
    </recommendedName>
</protein>
<name>A0A7R9GU68_TIMCR</name>
<feature type="domain" description="Hexokinase N-terminal" evidence="15">
    <location>
        <begin position="9"/>
        <end position="203"/>
    </location>
</feature>
<dbReference type="GO" id="GO:0005536">
    <property type="term" value="F:D-glucose binding"/>
    <property type="evidence" value="ECO:0007669"/>
    <property type="project" value="InterPro"/>
</dbReference>
<evidence type="ECO:0000313" key="17">
    <source>
        <dbReference type="EMBL" id="CAD7394972.1"/>
    </source>
</evidence>
<organism evidence="17">
    <name type="scientific">Timema cristinae</name>
    <name type="common">Walking stick</name>
    <dbReference type="NCBI Taxonomy" id="61476"/>
    <lineage>
        <taxon>Eukaryota</taxon>
        <taxon>Metazoa</taxon>
        <taxon>Ecdysozoa</taxon>
        <taxon>Arthropoda</taxon>
        <taxon>Hexapoda</taxon>
        <taxon>Insecta</taxon>
        <taxon>Pterygota</taxon>
        <taxon>Neoptera</taxon>
        <taxon>Polyneoptera</taxon>
        <taxon>Phasmatodea</taxon>
        <taxon>Timematodea</taxon>
        <taxon>Timematoidea</taxon>
        <taxon>Timematidae</taxon>
        <taxon>Timema</taxon>
    </lineage>
</organism>
<comment type="pathway">
    <text evidence="2">Carbohydrate metabolism; hexose metabolism.</text>
</comment>
<evidence type="ECO:0000259" key="15">
    <source>
        <dbReference type="Pfam" id="PF00349"/>
    </source>
</evidence>
<comment type="similarity">
    <text evidence="3 14">Belongs to the hexokinase family.</text>
</comment>
<evidence type="ECO:0000256" key="8">
    <source>
        <dbReference type="ARBA" id="ARBA00023152"/>
    </source>
</evidence>
<comment type="catalytic activity">
    <reaction evidence="10">
        <text>D-fructose + ATP = D-fructose 6-phosphate + ADP + H(+)</text>
        <dbReference type="Rhea" id="RHEA:16125"/>
        <dbReference type="ChEBI" id="CHEBI:15378"/>
        <dbReference type="ChEBI" id="CHEBI:30616"/>
        <dbReference type="ChEBI" id="CHEBI:37721"/>
        <dbReference type="ChEBI" id="CHEBI:61527"/>
        <dbReference type="ChEBI" id="CHEBI:456216"/>
        <dbReference type="EC" id="2.7.1.1"/>
    </reaction>
    <physiologicalReaction direction="left-to-right" evidence="10">
        <dbReference type="Rhea" id="RHEA:16126"/>
    </physiologicalReaction>
</comment>
<dbReference type="GO" id="GO:0005739">
    <property type="term" value="C:mitochondrion"/>
    <property type="evidence" value="ECO:0007669"/>
    <property type="project" value="TreeGrafter"/>
</dbReference>
<dbReference type="GO" id="GO:0005829">
    <property type="term" value="C:cytosol"/>
    <property type="evidence" value="ECO:0007669"/>
    <property type="project" value="TreeGrafter"/>
</dbReference>
<dbReference type="UniPathway" id="UPA00242"/>
<evidence type="ECO:0000256" key="4">
    <source>
        <dbReference type="ARBA" id="ARBA00022679"/>
    </source>
</evidence>
<feature type="domain" description="Hexokinase C-terminal" evidence="16">
    <location>
        <begin position="209"/>
        <end position="441"/>
    </location>
</feature>
<dbReference type="Pfam" id="PF03727">
    <property type="entry name" value="Hexokinase_2"/>
    <property type="match status" value="1"/>
</dbReference>
<comment type="pathway">
    <text evidence="1">Carbohydrate degradation; glycolysis; D-glyceraldehyde 3-phosphate and glycerone phosphate from D-glucose: step 1/4.</text>
</comment>
<dbReference type="SUPFAM" id="SSF53067">
    <property type="entry name" value="Actin-like ATPase domain"/>
    <property type="match status" value="2"/>
</dbReference>
<evidence type="ECO:0000256" key="5">
    <source>
        <dbReference type="ARBA" id="ARBA00022741"/>
    </source>
</evidence>
<accession>A0A7R9GU68</accession>
<dbReference type="GO" id="GO:0004340">
    <property type="term" value="F:glucokinase activity"/>
    <property type="evidence" value="ECO:0007669"/>
    <property type="project" value="TreeGrafter"/>
</dbReference>
<comment type="catalytic activity">
    <reaction evidence="9">
        <text>a D-hexose + ATP = a D-hexose 6-phosphate + ADP + H(+)</text>
        <dbReference type="Rhea" id="RHEA:22740"/>
        <dbReference type="ChEBI" id="CHEBI:4194"/>
        <dbReference type="ChEBI" id="CHEBI:15378"/>
        <dbReference type="ChEBI" id="CHEBI:30616"/>
        <dbReference type="ChEBI" id="CHEBI:229467"/>
        <dbReference type="ChEBI" id="CHEBI:456216"/>
        <dbReference type="EC" id="2.7.1.1"/>
    </reaction>
    <physiologicalReaction direction="left-to-right" evidence="9">
        <dbReference type="Rhea" id="RHEA:22741"/>
    </physiologicalReaction>
</comment>
<dbReference type="EMBL" id="OC317106">
    <property type="protein sequence ID" value="CAD7394972.1"/>
    <property type="molecule type" value="Genomic_DNA"/>
</dbReference>
<sequence>MANKPNPKVVEICKQFILSDEDLKKISNNFLADIKKGLAKETHPEAVVKCFITYVTDLPDGKETGDFLALDLGGTNFRILSIHLENRKSEMINEVYELPKDKIVKTSVVLFDHIAECLHNFIVKHHLQDKLLPLGFTFSFPLVQVALDAGLILKWTKGFDAKDAIGQDPVTLLREAIKRKGGMNVDVRAIVNDTTGTLIACAWKDPNCRLGLIVGTGTNMCYVEKVENAEMYQGDRTKEYVVINTESGNFGSDGSLDFIRTEFDREIDSKSINPGHQLHEKMISGMYLGELVRLVIVKLVEKNVLFGGKSSDKLKTAHSFQCKYVTEILTDTQNTFVHVKKVLEEMEVKHAKKQDWQDLYYICDIVNRRGASLAAIGVATLINKMGFSPVTAGIDGTLYRLIPGFHDQMMEVMKRFVDKNIEFKLMLSEDGSGRGAALAAASGLRVRLSGLLGRFSVEALEKLKLSQLEQCELCWTSGLLVIGLELSRSQTRIYTRPAASRLKWLHSLEELESSYTGWLRAFPSDNVGDRYYVHSQVTTSGIATTRIPK</sequence>
<evidence type="ECO:0000256" key="1">
    <source>
        <dbReference type="ARBA" id="ARBA00004888"/>
    </source>
</evidence>
<dbReference type="GO" id="GO:0005524">
    <property type="term" value="F:ATP binding"/>
    <property type="evidence" value="ECO:0007669"/>
    <property type="project" value="UniProtKB-UniRule"/>
</dbReference>
<gene>
    <name evidence="17" type="ORF">TCEB3V08_LOCUS2867</name>
</gene>
<comment type="function">
    <text evidence="13">Catalyzes the phosphorylation of various hexoses to hexose 6-phosphate.</text>
</comment>
<dbReference type="InterPro" id="IPR022673">
    <property type="entry name" value="Hexokinase_C"/>
</dbReference>
<dbReference type="PANTHER" id="PTHR19443">
    <property type="entry name" value="HEXOKINASE"/>
    <property type="match status" value="1"/>
</dbReference>
<dbReference type="PRINTS" id="PR00475">
    <property type="entry name" value="HEXOKINASE"/>
</dbReference>
<dbReference type="GO" id="GO:0006006">
    <property type="term" value="P:glucose metabolic process"/>
    <property type="evidence" value="ECO:0007669"/>
    <property type="project" value="TreeGrafter"/>
</dbReference>
<dbReference type="AlphaFoldDB" id="A0A7R9GU68"/>
<evidence type="ECO:0000256" key="11">
    <source>
        <dbReference type="ARBA" id="ARBA00048160"/>
    </source>
</evidence>
<evidence type="ECO:0000256" key="13">
    <source>
        <dbReference type="ARBA" id="ARBA00059457"/>
    </source>
</evidence>
<evidence type="ECO:0000256" key="2">
    <source>
        <dbReference type="ARBA" id="ARBA00005028"/>
    </source>
</evidence>
<dbReference type="Gene3D" id="3.30.420.40">
    <property type="match status" value="1"/>
</dbReference>
<comment type="catalytic activity">
    <reaction evidence="11">
        <text>D-glucose + ATP = D-glucose 6-phosphate + ADP + H(+)</text>
        <dbReference type="Rhea" id="RHEA:17825"/>
        <dbReference type="ChEBI" id="CHEBI:4167"/>
        <dbReference type="ChEBI" id="CHEBI:15378"/>
        <dbReference type="ChEBI" id="CHEBI:30616"/>
        <dbReference type="ChEBI" id="CHEBI:61548"/>
        <dbReference type="ChEBI" id="CHEBI:456216"/>
        <dbReference type="EC" id="2.7.1.1"/>
    </reaction>
    <physiologicalReaction direction="left-to-right" evidence="11">
        <dbReference type="Rhea" id="RHEA:17826"/>
    </physiologicalReaction>
</comment>
<proteinExistence type="inferred from homology"/>
<evidence type="ECO:0000256" key="7">
    <source>
        <dbReference type="ARBA" id="ARBA00022840"/>
    </source>
</evidence>
<dbReference type="FunFam" id="3.30.420.40:FF:000095">
    <property type="entry name" value="Phosphotransferase"/>
    <property type="match status" value="1"/>
</dbReference>
<dbReference type="InterPro" id="IPR019807">
    <property type="entry name" value="Hexokinase_BS"/>
</dbReference>
<evidence type="ECO:0000256" key="9">
    <source>
        <dbReference type="ARBA" id="ARBA00044613"/>
    </source>
</evidence>
<dbReference type="InterPro" id="IPR001312">
    <property type="entry name" value="Hexokinase"/>
</dbReference>
<dbReference type="Gene3D" id="3.40.367.20">
    <property type="match status" value="1"/>
</dbReference>
<dbReference type="InterPro" id="IPR043129">
    <property type="entry name" value="ATPase_NBD"/>
</dbReference>
<comment type="catalytic activity">
    <reaction evidence="12">
        <text>D-mannose + ATP = D-mannose 6-phosphate + ADP + H(+)</text>
        <dbReference type="Rhea" id="RHEA:11028"/>
        <dbReference type="ChEBI" id="CHEBI:4208"/>
        <dbReference type="ChEBI" id="CHEBI:15378"/>
        <dbReference type="ChEBI" id="CHEBI:30616"/>
        <dbReference type="ChEBI" id="CHEBI:58735"/>
        <dbReference type="ChEBI" id="CHEBI:456216"/>
        <dbReference type="EC" id="2.7.1.1"/>
    </reaction>
    <physiologicalReaction direction="left-to-right" evidence="12">
        <dbReference type="Rhea" id="RHEA:11029"/>
    </physiologicalReaction>
</comment>
<evidence type="ECO:0000256" key="14">
    <source>
        <dbReference type="RuleBase" id="RU362007"/>
    </source>
</evidence>
<keyword evidence="4 14" id="KW-0808">Transferase</keyword>
<evidence type="ECO:0000256" key="3">
    <source>
        <dbReference type="ARBA" id="ARBA00009225"/>
    </source>
</evidence>
<dbReference type="PROSITE" id="PS51748">
    <property type="entry name" value="HEXOKINASE_2"/>
    <property type="match status" value="1"/>
</dbReference>
<dbReference type="CDD" id="cd24019">
    <property type="entry name" value="ASKHA_NBD_HK_meta"/>
    <property type="match status" value="1"/>
</dbReference>
<dbReference type="PANTHER" id="PTHR19443:SF16">
    <property type="entry name" value="HEXOKINASE TYPE 1-RELATED"/>
    <property type="match status" value="1"/>
</dbReference>
<keyword evidence="8 14" id="KW-0324">Glycolysis</keyword>
<dbReference type="Pfam" id="PF00349">
    <property type="entry name" value="Hexokinase_1"/>
    <property type="match status" value="1"/>
</dbReference>
<reference evidence="17" key="1">
    <citation type="submission" date="2020-11" db="EMBL/GenBank/DDBJ databases">
        <authorList>
            <person name="Tran Van P."/>
        </authorList>
    </citation>
    <scope>NUCLEOTIDE SEQUENCE</scope>
</reference>
<dbReference type="InterPro" id="IPR022672">
    <property type="entry name" value="Hexokinase_N"/>
</dbReference>
<evidence type="ECO:0000259" key="16">
    <source>
        <dbReference type="Pfam" id="PF03727"/>
    </source>
</evidence>
<keyword evidence="5 14" id="KW-0547">Nucleotide-binding</keyword>
<dbReference type="FunFam" id="3.40.367.20:FF:000005">
    <property type="entry name" value="Phosphotransferase"/>
    <property type="match status" value="1"/>
</dbReference>
<evidence type="ECO:0000256" key="12">
    <source>
        <dbReference type="ARBA" id="ARBA00050361"/>
    </source>
</evidence>
<dbReference type="GO" id="GO:0006096">
    <property type="term" value="P:glycolytic process"/>
    <property type="evidence" value="ECO:0007669"/>
    <property type="project" value="UniProtKB-UniPathway"/>
</dbReference>
<dbReference type="UniPathway" id="UPA00109">
    <property type="reaction ID" value="UER00180"/>
</dbReference>
<dbReference type="GO" id="GO:0001678">
    <property type="term" value="P:intracellular glucose homeostasis"/>
    <property type="evidence" value="ECO:0007669"/>
    <property type="project" value="InterPro"/>
</dbReference>
<keyword evidence="7 14" id="KW-0067">ATP-binding</keyword>
<evidence type="ECO:0000256" key="10">
    <source>
        <dbReference type="ARBA" id="ARBA00047905"/>
    </source>
</evidence>
<dbReference type="EC" id="2.7.1.-" evidence="14"/>
<keyword evidence="6 14" id="KW-0418">Kinase</keyword>